<organism evidence="3 4">
    <name type="scientific">Paractinoplanes globisporus</name>
    <dbReference type="NCBI Taxonomy" id="113565"/>
    <lineage>
        <taxon>Bacteria</taxon>
        <taxon>Bacillati</taxon>
        <taxon>Actinomycetota</taxon>
        <taxon>Actinomycetes</taxon>
        <taxon>Micromonosporales</taxon>
        <taxon>Micromonosporaceae</taxon>
        <taxon>Paractinoplanes</taxon>
    </lineage>
</organism>
<keyword evidence="2" id="KW-0472">Membrane</keyword>
<evidence type="ECO:0000256" key="2">
    <source>
        <dbReference type="SAM" id="Phobius"/>
    </source>
</evidence>
<evidence type="ECO:0000313" key="4">
    <source>
        <dbReference type="Proteomes" id="UP001602245"/>
    </source>
</evidence>
<feature type="compositionally biased region" description="Basic and acidic residues" evidence="1">
    <location>
        <begin position="1"/>
        <end position="12"/>
    </location>
</feature>
<keyword evidence="2" id="KW-1133">Transmembrane helix</keyword>
<dbReference type="RefSeq" id="WP_020512247.1">
    <property type="nucleotide sequence ID" value="NZ_JBIAZU010000006.1"/>
</dbReference>
<dbReference type="EMBL" id="JBIAZU010000006">
    <property type="protein sequence ID" value="MFF5294005.1"/>
    <property type="molecule type" value="Genomic_DNA"/>
</dbReference>
<evidence type="ECO:0000256" key="1">
    <source>
        <dbReference type="SAM" id="MobiDB-lite"/>
    </source>
</evidence>
<gene>
    <name evidence="3" type="ORF">ACFY35_31610</name>
</gene>
<accession>A0ABW6WLC5</accession>
<keyword evidence="2" id="KW-0812">Transmembrane</keyword>
<proteinExistence type="predicted"/>
<protein>
    <submittedName>
        <fullName evidence="3">Uncharacterized protein</fullName>
    </submittedName>
</protein>
<comment type="caution">
    <text evidence="3">The sequence shown here is derived from an EMBL/GenBank/DDBJ whole genome shotgun (WGS) entry which is preliminary data.</text>
</comment>
<dbReference type="Proteomes" id="UP001602245">
    <property type="component" value="Unassembled WGS sequence"/>
</dbReference>
<evidence type="ECO:0000313" key="3">
    <source>
        <dbReference type="EMBL" id="MFF5294005.1"/>
    </source>
</evidence>
<keyword evidence="4" id="KW-1185">Reference proteome</keyword>
<feature type="region of interest" description="Disordered" evidence="1">
    <location>
        <begin position="1"/>
        <end position="21"/>
    </location>
</feature>
<sequence>MPSEIDLLRQLDPEPPQPSTIDISRAISAGRRRRVHRGLGYAGVAAVTTLAVAGAAVAVGQHHKPTNAVAASPSVKASPSKSALPKGNYTIPGTAGWAAPEAIPPTSCTIEKLAVPDGVKMAIVGASDPSGSYFVGRSYPKNGYQAVIWHNGTPTKVMLPGDLEESLQDVNSSGDAVGWSWAPDSGATIAGAVPYAYADGKVVKLKGVARGEARAINDAGAIAGEDGTHALVWPSATASPIQLPVPNGTKGATATDIDEDGTVVGSLDLKVPYVWFPDGTYQALPLPTIDGKKAVGGRVFAIRNGWAMGVADLTEQSRAKGGGGAGDGAAVRWNVRTGDVQVTGDWDHMADAINAQGWQIGISKGKAALIAGGNRVLLPALADHPLDSLSTIPNAISDDGKIIAGQSDDASDTIRAVVWHCK</sequence>
<reference evidence="3 4" key="1">
    <citation type="submission" date="2024-10" db="EMBL/GenBank/DDBJ databases">
        <title>The Natural Products Discovery Center: Release of the First 8490 Sequenced Strains for Exploring Actinobacteria Biosynthetic Diversity.</title>
        <authorList>
            <person name="Kalkreuter E."/>
            <person name="Kautsar S.A."/>
            <person name="Yang D."/>
            <person name="Bader C.D."/>
            <person name="Teijaro C.N."/>
            <person name="Fluegel L."/>
            <person name="Davis C.M."/>
            <person name="Simpson J.R."/>
            <person name="Lauterbach L."/>
            <person name="Steele A.D."/>
            <person name="Gui C."/>
            <person name="Meng S."/>
            <person name="Li G."/>
            <person name="Viehrig K."/>
            <person name="Ye F."/>
            <person name="Su P."/>
            <person name="Kiefer A.F."/>
            <person name="Nichols A."/>
            <person name="Cepeda A.J."/>
            <person name="Yan W."/>
            <person name="Fan B."/>
            <person name="Jiang Y."/>
            <person name="Adhikari A."/>
            <person name="Zheng C.-J."/>
            <person name="Schuster L."/>
            <person name="Cowan T.M."/>
            <person name="Smanski M.J."/>
            <person name="Chevrette M.G."/>
            <person name="De Carvalho L.P.S."/>
            <person name="Shen B."/>
        </authorList>
    </citation>
    <scope>NUCLEOTIDE SEQUENCE [LARGE SCALE GENOMIC DNA]</scope>
    <source>
        <strain evidence="3 4">NPDC000087</strain>
    </source>
</reference>
<feature type="transmembrane region" description="Helical" evidence="2">
    <location>
        <begin position="39"/>
        <end position="59"/>
    </location>
</feature>
<name>A0ABW6WLC5_9ACTN</name>